<evidence type="ECO:0000256" key="4">
    <source>
        <dbReference type="ARBA" id="ARBA00023239"/>
    </source>
</evidence>
<dbReference type="GO" id="GO:0043748">
    <property type="term" value="F:O-succinylbenzoate synthase activity"/>
    <property type="evidence" value="ECO:0007669"/>
    <property type="project" value="UniProtKB-EC"/>
</dbReference>
<dbReference type="AlphaFoldDB" id="A0AA48GPG8"/>
<dbReference type="SUPFAM" id="SSF51604">
    <property type="entry name" value="Enolase C-terminal domain-like"/>
    <property type="match status" value="1"/>
</dbReference>
<dbReference type="Proteomes" id="UP001238179">
    <property type="component" value="Chromosome"/>
</dbReference>
<dbReference type="EMBL" id="AP027080">
    <property type="protein sequence ID" value="BDU73300.1"/>
    <property type="molecule type" value="Genomic_DNA"/>
</dbReference>
<evidence type="ECO:0000256" key="1">
    <source>
        <dbReference type="ARBA" id="ARBA00001968"/>
    </source>
</evidence>
<dbReference type="SMART" id="SM00922">
    <property type="entry name" value="MR_MLE"/>
    <property type="match status" value="1"/>
</dbReference>
<keyword evidence="9" id="KW-1185">Reference proteome</keyword>
<dbReference type="InterPro" id="IPR036849">
    <property type="entry name" value="Enolase-like_C_sf"/>
</dbReference>
<dbReference type="InterPro" id="IPR013341">
    <property type="entry name" value="Mandelate_racemase_N_dom"/>
</dbReference>
<evidence type="ECO:0000259" key="7">
    <source>
        <dbReference type="SMART" id="SM00922"/>
    </source>
</evidence>
<keyword evidence="2" id="KW-0479">Metal-binding</keyword>
<dbReference type="Gene3D" id="3.30.390.10">
    <property type="entry name" value="Enolase-like, N-terminal domain"/>
    <property type="match status" value="1"/>
</dbReference>
<dbReference type="KEGG" id="msil:METEAL_24740"/>
<dbReference type="SFLD" id="SFLDS00001">
    <property type="entry name" value="Enolase"/>
    <property type="match status" value="1"/>
</dbReference>
<name>A0AA48GPG8_9BACT</name>
<organism evidence="8 9">
    <name type="scientific">Mesoterricola silvestris</name>
    <dbReference type="NCBI Taxonomy" id="2927979"/>
    <lineage>
        <taxon>Bacteria</taxon>
        <taxon>Pseudomonadati</taxon>
        <taxon>Acidobacteriota</taxon>
        <taxon>Holophagae</taxon>
        <taxon>Holophagales</taxon>
        <taxon>Holophagaceae</taxon>
        <taxon>Mesoterricola</taxon>
    </lineage>
</organism>
<proteinExistence type="predicted"/>
<dbReference type="InterPro" id="IPR010197">
    <property type="entry name" value="OSBS/NAAAR"/>
</dbReference>
<dbReference type="InterPro" id="IPR013342">
    <property type="entry name" value="Mandelate_racemase_C"/>
</dbReference>
<keyword evidence="3" id="KW-0460">Magnesium</keyword>
<dbReference type="Pfam" id="PF02746">
    <property type="entry name" value="MR_MLE_N"/>
    <property type="match status" value="1"/>
</dbReference>
<dbReference type="GO" id="GO:0046872">
    <property type="term" value="F:metal ion binding"/>
    <property type="evidence" value="ECO:0007669"/>
    <property type="project" value="UniProtKB-KW"/>
</dbReference>
<evidence type="ECO:0000313" key="8">
    <source>
        <dbReference type="EMBL" id="BDU73300.1"/>
    </source>
</evidence>
<reference evidence="9" key="1">
    <citation type="journal article" date="2023" name="Int. J. Syst. Evol. Microbiol.">
        <title>Mesoterricola silvestris gen. nov., sp. nov., Mesoterricola sediminis sp. nov., Geothrix oryzae sp. nov., Geothrix edaphica sp. nov., Geothrix rubra sp. nov., and Geothrix limicola sp. nov., six novel members of Acidobacteriota isolated from soils.</title>
        <authorList>
            <person name="Itoh H."/>
            <person name="Sugisawa Y."/>
            <person name="Mise K."/>
            <person name="Xu Z."/>
            <person name="Kuniyasu M."/>
            <person name="Ushijima N."/>
            <person name="Kawano K."/>
            <person name="Kobayashi E."/>
            <person name="Shiratori Y."/>
            <person name="Masuda Y."/>
            <person name="Senoo K."/>
        </authorList>
    </citation>
    <scope>NUCLEOTIDE SEQUENCE [LARGE SCALE GENOMIC DNA]</scope>
    <source>
        <strain evidence="9">W79</strain>
    </source>
</reference>
<dbReference type="NCBIfam" id="TIGR01928">
    <property type="entry name" value="menC_lowGC_arch"/>
    <property type="match status" value="1"/>
</dbReference>
<dbReference type="PANTHER" id="PTHR48073">
    <property type="entry name" value="O-SUCCINYLBENZOATE SYNTHASE-RELATED"/>
    <property type="match status" value="1"/>
</dbReference>
<comment type="cofactor">
    <cofactor evidence="1">
        <name>a divalent metal cation</name>
        <dbReference type="ChEBI" id="CHEBI:60240"/>
    </cofactor>
</comment>
<evidence type="ECO:0000256" key="3">
    <source>
        <dbReference type="ARBA" id="ARBA00022842"/>
    </source>
</evidence>
<gene>
    <name evidence="8" type="primary">menC</name>
    <name evidence="8" type="ORF">METEAL_24740</name>
</gene>
<dbReference type="Pfam" id="PF13378">
    <property type="entry name" value="MR_MLE_C"/>
    <property type="match status" value="1"/>
</dbReference>
<dbReference type="SFLD" id="SFLDF00009">
    <property type="entry name" value="o-succinylbenzoate_synthase"/>
    <property type="match status" value="1"/>
</dbReference>
<dbReference type="SUPFAM" id="SSF54826">
    <property type="entry name" value="Enolase N-terminal domain-like"/>
    <property type="match status" value="1"/>
</dbReference>
<dbReference type="InterPro" id="IPR029017">
    <property type="entry name" value="Enolase-like_N"/>
</dbReference>
<keyword evidence="4" id="KW-0456">Lyase</keyword>
<dbReference type="PANTHER" id="PTHR48073:SF5">
    <property type="entry name" value="O-SUCCINYLBENZOATE SYNTHASE"/>
    <property type="match status" value="1"/>
</dbReference>
<sequence length="379" mass="41588">MIKNFHSPEDEVLGTLDRIDFVVVSVPFVEPFGTSVASWAVKEALLLRLEQDGFVGWGECVADPDPYYDGETTTTARHLIRDFLLKELEPGRTLGEALGRFRKVRGNPMAKATVENALLDLMARRRGIPLHELLGYEARPVPSGISIGIQESTGALLAKVEEAVDQGYHRVKMKIMRGKDVAWVAAVRERFPDIALMADANGDYTLEDAGHLKGLDAFGLTMIEQPLGYHDIYQHSLLQPQLKTALCLDESIHSLDDAAAALGLGACRVINIKQGRVGGLLESIRIARHCQERGVPVWSGGMDETGLGRAVNIHLQTVDNFSIPGDTSETRRYFREDIADPPVVLGPGGFIAIPPGPGTGVTLDPGRLERYTLHRERVR</sequence>
<dbReference type="RefSeq" id="WP_316411952.1">
    <property type="nucleotide sequence ID" value="NZ_AP027080.1"/>
</dbReference>
<dbReference type="GO" id="GO:0009234">
    <property type="term" value="P:menaquinone biosynthetic process"/>
    <property type="evidence" value="ECO:0007669"/>
    <property type="project" value="UniProtKB-UniRule"/>
</dbReference>
<dbReference type="GO" id="GO:0016854">
    <property type="term" value="F:racemase and epimerase activity"/>
    <property type="evidence" value="ECO:0007669"/>
    <property type="project" value="UniProtKB-ARBA"/>
</dbReference>
<evidence type="ECO:0000313" key="9">
    <source>
        <dbReference type="Proteomes" id="UP001238179"/>
    </source>
</evidence>
<evidence type="ECO:0000256" key="2">
    <source>
        <dbReference type="ARBA" id="ARBA00022723"/>
    </source>
</evidence>
<dbReference type="SFLD" id="SFLDG00180">
    <property type="entry name" value="muconate_cycloisomerase"/>
    <property type="match status" value="1"/>
</dbReference>
<dbReference type="InterPro" id="IPR029065">
    <property type="entry name" value="Enolase_C-like"/>
</dbReference>
<evidence type="ECO:0000256" key="5">
    <source>
        <dbReference type="ARBA" id="ARBA00029491"/>
    </source>
</evidence>
<feature type="domain" description="Mandelate racemase/muconate lactonizing enzyme C-terminal" evidence="7">
    <location>
        <begin position="153"/>
        <end position="245"/>
    </location>
</feature>
<evidence type="ECO:0000256" key="6">
    <source>
        <dbReference type="NCBIfam" id="TIGR01928"/>
    </source>
</evidence>
<accession>A0AA48GPG8</accession>
<dbReference type="Gene3D" id="3.20.20.120">
    <property type="entry name" value="Enolase-like C-terminal domain"/>
    <property type="match status" value="1"/>
</dbReference>
<dbReference type="EC" id="4.2.1.113" evidence="5 6"/>
<protein>
    <recommendedName>
        <fullName evidence="5 6">o-succinylbenzoate synthase</fullName>
        <ecNumber evidence="5 6">4.2.1.113</ecNumber>
    </recommendedName>
</protein>